<reference evidence="1" key="1">
    <citation type="journal article" date="2022" name="bioRxiv">
        <title>Sequencing and chromosome-scale assembly of the giantPleurodeles waltlgenome.</title>
        <authorList>
            <person name="Brown T."/>
            <person name="Elewa A."/>
            <person name="Iarovenko S."/>
            <person name="Subramanian E."/>
            <person name="Araus A.J."/>
            <person name="Petzold A."/>
            <person name="Susuki M."/>
            <person name="Suzuki K.-i.T."/>
            <person name="Hayashi T."/>
            <person name="Toyoda A."/>
            <person name="Oliveira C."/>
            <person name="Osipova E."/>
            <person name="Leigh N.D."/>
            <person name="Simon A."/>
            <person name="Yun M.H."/>
        </authorList>
    </citation>
    <scope>NUCLEOTIDE SEQUENCE</scope>
    <source>
        <strain evidence="1">20211129_DDA</strain>
        <tissue evidence="1">Liver</tissue>
    </source>
</reference>
<sequence length="155" mass="15633">MNELAVGSHAREAGSAVGSDRGSPWPLVICGLVAPGAEAGWPTALADWTAPHGHKACRGLLEIARPRWVLPGWAPEGLTGAVVLLRQSRGQPSVPCGAGWPLLRGRWQLGGSSCPVLEGAQAGLLRGAVWAGSGLGPPGGAIPGASCGALLAQWS</sequence>
<evidence type="ECO:0000313" key="1">
    <source>
        <dbReference type="EMBL" id="KAJ1107981.1"/>
    </source>
</evidence>
<protein>
    <submittedName>
        <fullName evidence="1">Uncharacterized protein</fullName>
    </submittedName>
</protein>
<name>A0AAV7MXA2_PLEWA</name>
<keyword evidence="2" id="KW-1185">Reference proteome</keyword>
<dbReference type="EMBL" id="JANPWB010000013">
    <property type="protein sequence ID" value="KAJ1107981.1"/>
    <property type="molecule type" value="Genomic_DNA"/>
</dbReference>
<dbReference type="Proteomes" id="UP001066276">
    <property type="component" value="Chromosome 9"/>
</dbReference>
<accession>A0AAV7MXA2</accession>
<dbReference type="AlphaFoldDB" id="A0AAV7MXA2"/>
<organism evidence="1 2">
    <name type="scientific">Pleurodeles waltl</name>
    <name type="common">Iberian ribbed newt</name>
    <dbReference type="NCBI Taxonomy" id="8319"/>
    <lineage>
        <taxon>Eukaryota</taxon>
        <taxon>Metazoa</taxon>
        <taxon>Chordata</taxon>
        <taxon>Craniata</taxon>
        <taxon>Vertebrata</taxon>
        <taxon>Euteleostomi</taxon>
        <taxon>Amphibia</taxon>
        <taxon>Batrachia</taxon>
        <taxon>Caudata</taxon>
        <taxon>Salamandroidea</taxon>
        <taxon>Salamandridae</taxon>
        <taxon>Pleurodelinae</taxon>
        <taxon>Pleurodeles</taxon>
    </lineage>
</organism>
<proteinExistence type="predicted"/>
<evidence type="ECO:0000313" key="2">
    <source>
        <dbReference type="Proteomes" id="UP001066276"/>
    </source>
</evidence>
<gene>
    <name evidence="1" type="ORF">NDU88_005366</name>
</gene>
<comment type="caution">
    <text evidence="1">The sequence shown here is derived from an EMBL/GenBank/DDBJ whole genome shotgun (WGS) entry which is preliminary data.</text>
</comment>